<evidence type="ECO:0000256" key="1">
    <source>
        <dbReference type="SAM" id="SignalP"/>
    </source>
</evidence>
<keyword evidence="3" id="KW-1185">Reference proteome</keyword>
<proteinExistence type="predicted"/>
<dbReference type="Pfam" id="PF14060">
    <property type="entry name" value="DUF4252"/>
    <property type="match status" value="1"/>
</dbReference>
<evidence type="ECO:0000313" key="2">
    <source>
        <dbReference type="EMBL" id="MFH6984066.1"/>
    </source>
</evidence>
<dbReference type="InterPro" id="IPR025348">
    <property type="entry name" value="DUF4252"/>
</dbReference>
<organism evidence="2 3">
    <name type="scientific">Marinoscillum luteum</name>
    <dbReference type="NCBI Taxonomy" id="861051"/>
    <lineage>
        <taxon>Bacteria</taxon>
        <taxon>Pseudomonadati</taxon>
        <taxon>Bacteroidota</taxon>
        <taxon>Cytophagia</taxon>
        <taxon>Cytophagales</taxon>
        <taxon>Reichenbachiellaceae</taxon>
        <taxon>Marinoscillum</taxon>
    </lineage>
</organism>
<dbReference type="Proteomes" id="UP001610063">
    <property type="component" value="Unassembled WGS sequence"/>
</dbReference>
<accession>A0ABW7N9N8</accession>
<keyword evidence="1" id="KW-0732">Signal</keyword>
<dbReference type="EMBL" id="JBIPKE010000017">
    <property type="protein sequence ID" value="MFH6984066.1"/>
    <property type="molecule type" value="Genomic_DNA"/>
</dbReference>
<gene>
    <name evidence="2" type="ORF">ACHKAR_11490</name>
</gene>
<name>A0ABW7N9N8_9BACT</name>
<sequence>MKKGLLIIILSVFSVSLMAQGTVVNKYFTELADDEAFTKVSVSSKMFSLFTDLETGSATEDEFLKAVSKLKGLKIIVADSIGNAAKMYNKVLIDIQNAGYEELMSVKDAEENMKFSIKEKAGKIEELLMVVGGKKRFVLLSLYGEIDLKSISKIAKSMKVDGLENLSKIDEK</sequence>
<dbReference type="RefSeq" id="WP_159585153.1">
    <property type="nucleotide sequence ID" value="NZ_JBIPKE010000017.1"/>
</dbReference>
<reference evidence="2 3" key="1">
    <citation type="journal article" date="2013" name="Int. J. Syst. Evol. Microbiol.">
        <title>Marinoscillum luteum sp. nov., isolated from marine sediment.</title>
        <authorList>
            <person name="Cha I.T."/>
            <person name="Park S.J."/>
            <person name="Kim S.J."/>
            <person name="Kim J.G."/>
            <person name="Jung M.Y."/>
            <person name="Shin K.S."/>
            <person name="Kwon K.K."/>
            <person name="Yang S.H."/>
            <person name="Seo Y.S."/>
            <person name="Rhee S.K."/>
        </authorList>
    </citation>
    <scope>NUCLEOTIDE SEQUENCE [LARGE SCALE GENOMIC DNA]</scope>
    <source>
        <strain evidence="2 3">KCTC 23939</strain>
    </source>
</reference>
<feature type="signal peptide" evidence="1">
    <location>
        <begin position="1"/>
        <end position="19"/>
    </location>
</feature>
<protein>
    <submittedName>
        <fullName evidence="2">DUF4252 domain-containing protein</fullName>
    </submittedName>
</protein>
<comment type="caution">
    <text evidence="2">The sequence shown here is derived from an EMBL/GenBank/DDBJ whole genome shotgun (WGS) entry which is preliminary data.</text>
</comment>
<feature type="chain" id="PRO_5046088322" evidence="1">
    <location>
        <begin position="20"/>
        <end position="172"/>
    </location>
</feature>
<evidence type="ECO:0000313" key="3">
    <source>
        <dbReference type="Proteomes" id="UP001610063"/>
    </source>
</evidence>